<reference evidence="3" key="1">
    <citation type="submission" date="2021-02" db="EMBL/GenBank/DDBJ databases">
        <authorList>
            <person name="Nowell W R."/>
        </authorList>
    </citation>
    <scope>NUCLEOTIDE SEQUENCE</scope>
</reference>
<feature type="region of interest" description="Disordered" evidence="1">
    <location>
        <begin position="149"/>
        <end position="195"/>
    </location>
</feature>
<evidence type="ECO:0000313" key="4">
    <source>
        <dbReference type="Proteomes" id="UP000663862"/>
    </source>
</evidence>
<comment type="caution">
    <text evidence="3">The sequence shown here is derived from an EMBL/GenBank/DDBJ whole genome shotgun (WGS) entry which is preliminary data.</text>
</comment>
<feature type="region of interest" description="Disordered" evidence="1">
    <location>
        <begin position="296"/>
        <end position="321"/>
    </location>
</feature>
<feature type="compositionally biased region" description="Low complexity" evidence="1">
    <location>
        <begin position="171"/>
        <end position="194"/>
    </location>
</feature>
<protein>
    <submittedName>
        <fullName evidence="3">Uncharacterized protein</fullName>
    </submittedName>
</protein>
<name>A0A820IUC8_9BILA</name>
<feature type="region of interest" description="Disordered" evidence="1">
    <location>
        <begin position="1"/>
        <end position="25"/>
    </location>
</feature>
<dbReference type="EMBL" id="CAJNYU010002384">
    <property type="protein sequence ID" value="CAF3545894.1"/>
    <property type="molecule type" value="Genomic_DNA"/>
</dbReference>
<dbReference type="Proteomes" id="UP000663869">
    <property type="component" value="Unassembled WGS sequence"/>
</dbReference>
<feature type="compositionally biased region" description="Polar residues" evidence="1">
    <location>
        <begin position="153"/>
        <end position="166"/>
    </location>
</feature>
<feature type="compositionally biased region" description="Low complexity" evidence="1">
    <location>
        <begin position="399"/>
        <end position="413"/>
    </location>
</feature>
<dbReference type="Proteomes" id="UP000663862">
    <property type="component" value="Unassembled WGS sequence"/>
</dbReference>
<evidence type="ECO:0000313" key="3">
    <source>
        <dbReference type="EMBL" id="CAF4315580.1"/>
    </source>
</evidence>
<evidence type="ECO:0000256" key="1">
    <source>
        <dbReference type="SAM" id="MobiDB-lite"/>
    </source>
</evidence>
<accession>A0A820IUC8</accession>
<dbReference type="EMBL" id="CAJOBQ010000278">
    <property type="protein sequence ID" value="CAF4315580.1"/>
    <property type="molecule type" value="Genomic_DNA"/>
</dbReference>
<evidence type="ECO:0000313" key="2">
    <source>
        <dbReference type="EMBL" id="CAF3545894.1"/>
    </source>
</evidence>
<proteinExistence type="predicted"/>
<feature type="compositionally biased region" description="Polar residues" evidence="1">
    <location>
        <begin position="420"/>
        <end position="432"/>
    </location>
</feature>
<feature type="region of interest" description="Disordered" evidence="1">
    <location>
        <begin position="371"/>
        <end position="473"/>
    </location>
</feature>
<feature type="compositionally biased region" description="Polar residues" evidence="1">
    <location>
        <begin position="388"/>
        <end position="398"/>
    </location>
</feature>
<dbReference type="AlphaFoldDB" id="A0A820IUC8"/>
<feature type="compositionally biased region" description="Pro residues" evidence="1">
    <location>
        <begin position="13"/>
        <end position="23"/>
    </location>
</feature>
<gene>
    <name evidence="2" type="ORF">FME351_LOCUS19225</name>
    <name evidence="3" type="ORF">TSG867_LOCUS7201</name>
</gene>
<organism evidence="3 4">
    <name type="scientific">Rotaria socialis</name>
    <dbReference type="NCBI Taxonomy" id="392032"/>
    <lineage>
        <taxon>Eukaryota</taxon>
        <taxon>Metazoa</taxon>
        <taxon>Spiralia</taxon>
        <taxon>Gnathifera</taxon>
        <taxon>Rotifera</taxon>
        <taxon>Eurotatoria</taxon>
        <taxon>Bdelloidea</taxon>
        <taxon>Philodinida</taxon>
        <taxon>Philodinidae</taxon>
        <taxon>Rotaria</taxon>
    </lineage>
</organism>
<sequence>MLTGPRDHLYSSKPPPPPTPPPAFTDDNLAMKHVQLNDLLKKLIDKYQFDSETPEQQTRQTDLLVAVAQFILSPHDKRDFLSNVVTIGQDLLTNEYSMHRSEEIPLTMNSNHQTNQDKDETILVPASNTINSDNGDGEFSLSDLASEYLQDEPSPSTSNEKSITPTESEESGSLVVDLSSHSLSSSPASPSSPSTLAKIVLPSPSNEPLLIKPPLESILFTSRLSSQDAADEAHCIWKEESSPLGQLLCTKTIETQTQITKRVSTCLFDRNLYERLTHLIRLLPKQCIRSNVQQFSIRQNSQQQQQQHKPHRSNNDNRRPSHRATFQQNLSQVNSPIQGFPGAQNSRQYVNANYSNQQGNPVGYFVDRRQPQQQQHNRYPPPPAATQHYGNQYQQNRHPNSPSSAPYPSNQQQRRAPRNNAYSTGFQAPNDYQHTHHQQGAKKTSGGGGASSSNKLMNEKSGVPGSGPSLNPR</sequence>
<feature type="compositionally biased region" description="Low complexity" evidence="1">
    <location>
        <begin position="296"/>
        <end position="307"/>
    </location>
</feature>
<feature type="compositionally biased region" description="Basic and acidic residues" evidence="1">
    <location>
        <begin position="1"/>
        <end position="10"/>
    </location>
</feature>